<dbReference type="Proteomes" id="UP000789375">
    <property type="component" value="Unassembled WGS sequence"/>
</dbReference>
<name>A0A9N9F8P9_FUNMO</name>
<accession>A0A9N9F8P9</accession>
<keyword evidence="3" id="KW-1185">Reference proteome</keyword>
<protein>
    <submittedName>
        <fullName evidence="2">9210_t:CDS:1</fullName>
    </submittedName>
</protein>
<proteinExistence type="predicted"/>
<dbReference type="AlphaFoldDB" id="A0A9N9F8P9"/>
<organism evidence="2 3">
    <name type="scientific">Funneliformis mosseae</name>
    <name type="common">Endomycorrhizal fungus</name>
    <name type="synonym">Glomus mosseae</name>
    <dbReference type="NCBI Taxonomy" id="27381"/>
    <lineage>
        <taxon>Eukaryota</taxon>
        <taxon>Fungi</taxon>
        <taxon>Fungi incertae sedis</taxon>
        <taxon>Mucoromycota</taxon>
        <taxon>Glomeromycotina</taxon>
        <taxon>Glomeromycetes</taxon>
        <taxon>Glomerales</taxon>
        <taxon>Glomeraceae</taxon>
        <taxon>Funneliformis</taxon>
    </lineage>
</organism>
<reference evidence="2" key="1">
    <citation type="submission" date="2021-06" db="EMBL/GenBank/DDBJ databases">
        <authorList>
            <person name="Kallberg Y."/>
            <person name="Tangrot J."/>
            <person name="Rosling A."/>
        </authorList>
    </citation>
    <scope>NUCLEOTIDE SEQUENCE</scope>
    <source>
        <strain evidence="2">87-6 pot B 2015</strain>
    </source>
</reference>
<sequence length="70" mass="8153">MDPITTIVVIIRHPLVMFMLKNSLRNQELIYYNYGSQARKRHKNKPYDQTSGSGTKADDGEERPQKKNQC</sequence>
<evidence type="ECO:0000313" key="3">
    <source>
        <dbReference type="Proteomes" id="UP000789375"/>
    </source>
</evidence>
<gene>
    <name evidence="2" type="ORF">FMOSSE_LOCUS4911</name>
</gene>
<evidence type="ECO:0000256" key="1">
    <source>
        <dbReference type="SAM" id="MobiDB-lite"/>
    </source>
</evidence>
<feature type="compositionally biased region" description="Basic and acidic residues" evidence="1">
    <location>
        <begin position="56"/>
        <end position="70"/>
    </location>
</feature>
<evidence type="ECO:0000313" key="2">
    <source>
        <dbReference type="EMBL" id="CAG8518540.1"/>
    </source>
</evidence>
<comment type="caution">
    <text evidence="2">The sequence shown here is derived from an EMBL/GenBank/DDBJ whole genome shotgun (WGS) entry which is preliminary data.</text>
</comment>
<dbReference type="EMBL" id="CAJVPP010000875">
    <property type="protein sequence ID" value="CAG8518540.1"/>
    <property type="molecule type" value="Genomic_DNA"/>
</dbReference>
<feature type="region of interest" description="Disordered" evidence="1">
    <location>
        <begin position="38"/>
        <end position="70"/>
    </location>
</feature>